<organism evidence="10 11">
    <name type="scientific">Jatropha curcas</name>
    <name type="common">Barbados nut</name>
    <dbReference type="NCBI Taxonomy" id="180498"/>
    <lineage>
        <taxon>Eukaryota</taxon>
        <taxon>Viridiplantae</taxon>
        <taxon>Streptophyta</taxon>
        <taxon>Embryophyta</taxon>
        <taxon>Tracheophyta</taxon>
        <taxon>Spermatophyta</taxon>
        <taxon>Magnoliopsida</taxon>
        <taxon>eudicotyledons</taxon>
        <taxon>Gunneridae</taxon>
        <taxon>Pentapetalae</taxon>
        <taxon>rosids</taxon>
        <taxon>fabids</taxon>
        <taxon>Malpighiales</taxon>
        <taxon>Euphorbiaceae</taxon>
        <taxon>Crotonoideae</taxon>
        <taxon>Jatropheae</taxon>
        <taxon>Jatropha</taxon>
    </lineage>
</organism>
<dbReference type="PANTHER" id="PTHR47944:SF4">
    <property type="entry name" value="OS09G0441700 PROTEIN"/>
    <property type="match status" value="1"/>
</dbReference>
<evidence type="ECO:0000256" key="7">
    <source>
        <dbReference type="ARBA" id="ARBA00023033"/>
    </source>
</evidence>
<comment type="similarity">
    <text evidence="2 9">Belongs to the cytochrome P450 family.</text>
</comment>
<dbReference type="GO" id="GO:0004497">
    <property type="term" value="F:monooxygenase activity"/>
    <property type="evidence" value="ECO:0007669"/>
    <property type="project" value="UniProtKB-KW"/>
</dbReference>
<reference evidence="10 11" key="1">
    <citation type="journal article" date="2014" name="PLoS ONE">
        <title>Global Analysis of Gene Expression Profiles in Physic Nut (Jatropha curcas L.) Seedlings Exposed to Salt Stress.</title>
        <authorList>
            <person name="Zhang L."/>
            <person name="Zhang C."/>
            <person name="Wu P."/>
            <person name="Chen Y."/>
            <person name="Li M."/>
            <person name="Jiang H."/>
            <person name="Wu G."/>
        </authorList>
    </citation>
    <scope>NUCLEOTIDE SEQUENCE [LARGE SCALE GENOMIC DNA]</scope>
    <source>
        <strain evidence="11">cv. GZQX0401</strain>
        <tissue evidence="10">Young leaves</tissue>
    </source>
</reference>
<dbReference type="GO" id="GO:0020037">
    <property type="term" value="F:heme binding"/>
    <property type="evidence" value="ECO:0007669"/>
    <property type="project" value="InterPro"/>
</dbReference>
<sequence>MMGTITSLLIYSIKSHKPPSKNEKSILRQQLPPGPKPWPIIGCLLAMYKNEPAFRWIHNLMKQMNTEIACIRLGNVHVIPVTCPKISCEILKAQDSNFATRPITMSTRVTSKGYLTTVLAPYGDQWKKMKRILVTQMLSPAKQLWFSGKRVEGADHLVRYVYKQCSEGGLVDVRIAARHYCGNVIRKMVFNKRFFGKGKKNGGPGFEEAEHVDALFRILDYSFSFCLSDYLPCLEGFDLGGHEKIIKEANGIIGKYHDPIIEGRVQQWKDGSKKEEEELLDVLITLKDDNGNPLISTDEIKAKITEIMSATVDNPSNAVEWAIAEMINQPKIFEKAAEELDKVVGKERLVQESDLSQLNYITACAREAFRLHPVSPFNIPHVSITDTTVANYFIPKGSHVLLSRVGLGRNPKIWDEPHKFKPERHIKNDGSQVTLIEPYLNFISFSTGRRGCPAVTMGTSMTLMLFARLLHGFTWNVPSNQTSIELKESESSLTLAKPLVALVKPRLPAYVYDQIMHDQ</sequence>
<evidence type="ECO:0000256" key="8">
    <source>
        <dbReference type="PIRSR" id="PIRSR602401-1"/>
    </source>
</evidence>
<comment type="cofactor">
    <cofactor evidence="1 8">
        <name>heme</name>
        <dbReference type="ChEBI" id="CHEBI:30413"/>
    </cofactor>
</comment>
<evidence type="ECO:0000313" key="11">
    <source>
        <dbReference type="Proteomes" id="UP000027138"/>
    </source>
</evidence>
<evidence type="ECO:0000256" key="3">
    <source>
        <dbReference type="ARBA" id="ARBA00022617"/>
    </source>
</evidence>
<dbReference type="SUPFAM" id="SSF48264">
    <property type="entry name" value="Cytochrome P450"/>
    <property type="match status" value="1"/>
</dbReference>
<dbReference type="GO" id="GO:0016705">
    <property type="term" value="F:oxidoreductase activity, acting on paired donors, with incorporation or reduction of molecular oxygen"/>
    <property type="evidence" value="ECO:0007669"/>
    <property type="project" value="InterPro"/>
</dbReference>
<evidence type="ECO:0000256" key="9">
    <source>
        <dbReference type="RuleBase" id="RU000461"/>
    </source>
</evidence>
<keyword evidence="3 8" id="KW-0349">Heme</keyword>
<dbReference type="InterPro" id="IPR002401">
    <property type="entry name" value="Cyt_P450_E_grp-I"/>
</dbReference>
<name>A0A067LET1_JATCU</name>
<keyword evidence="7 9" id="KW-0503">Monooxygenase</keyword>
<protein>
    <submittedName>
        <fullName evidence="10">Uncharacterized protein</fullName>
    </submittedName>
</protein>
<dbReference type="PROSITE" id="PS00086">
    <property type="entry name" value="CYTOCHROME_P450"/>
    <property type="match status" value="1"/>
</dbReference>
<evidence type="ECO:0000313" key="10">
    <source>
        <dbReference type="EMBL" id="KDP45703.1"/>
    </source>
</evidence>
<dbReference type="Pfam" id="PF00067">
    <property type="entry name" value="p450"/>
    <property type="match status" value="1"/>
</dbReference>
<keyword evidence="6 8" id="KW-0408">Iron</keyword>
<dbReference type="InterPro" id="IPR036396">
    <property type="entry name" value="Cyt_P450_sf"/>
</dbReference>
<accession>A0A067LET1</accession>
<dbReference type="GO" id="GO:0019756">
    <property type="term" value="P:cyanogenic glycoside biosynthetic process"/>
    <property type="evidence" value="ECO:0007669"/>
    <property type="project" value="UniProtKB-ARBA"/>
</dbReference>
<dbReference type="EMBL" id="KK914227">
    <property type="protein sequence ID" value="KDP45703.1"/>
    <property type="molecule type" value="Genomic_DNA"/>
</dbReference>
<keyword evidence="5 9" id="KW-0560">Oxidoreductase</keyword>
<dbReference type="Proteomes" id="UP000027138">
    <property type="component" value="Unassembled WGS sequence"/>
</dbReference>
<dbReference type="PANTHER" id="PTHR47944">
    <property type="entry name" value="CYTOCHROME P450 98A9"/>
    <property type="match status" value="1"/>
</dbReference>
<dbReference type="InterPro" id="IPR001128">
    <property type="entry name" value="Cyt_P450"/>
</dbReference>
<dbReference type="AlphaFoldDB" id="A0A067LET1"/>
<evidence type="ECO:0000256" key="5">
    <source>
        <dbReference type="ARBA" id="ARBA00023002"/>
    </source>
</evidence>
<dbReference type="Gene3D" id="1.10.630.10">
    <property type="entry name" value="Cytochrome P450"/>
    <property type="match status" value="1"/>
</dbReference>
<dbReference type="PRINTS" id="PR00463">
    <property type="entry name" value="EP450I"/>
</dbReference>
<keyword evidence="4 8" id="KW-0479">Metal-binding</keyword>
<evidence type="ECO:0000256" key="2">
    <source>
        <dbReference type="ARBA" id="ARBA00010617"/>
    </source>
</evidence>
<evidence type="ECO:0000256" key="1">
    <source>
        <dbReference type="ARBA" id="ARBA00001971"/>
    </source>
</evidence>
<dbReference type="InterPro" id="IPR017972">
    <property type="entry name" value="Cyt_P450_CS"/>
</dbReference>
<dbReference type="GO" id="GO:0005506">
    <property type="term" value="F:iron ion binding"/>
    <property type="evidence" value="ECO:0007669"/>
    <property type="project" value="InterPro"/>
</dbReference>
<proteinExistence type="inferred from homology"/>
<keyword evidence="11" id="KW-1185">Reference proteome</keyword>
<dbReference type="FunFam" id="1.10.630.10:FF:000037">
    <property type="entry name" value="Cytochrome P450 9"/>
    <property type="match status" value="1"/>
</dbReference>
<gene>
    <name evidence="10" type="ORF">JCGZ_17310</name>
</gene>
<evidence type="ECO:0000256" key="4">
    <source>
        <dbReference type="ARBA" id="ARBA00022723"/>
    </source>
</evidence>
<evidence type="ECO:0000256" key="6">
    <source>
        <dbReference type="ARBA" id="ARBA00023004"/>
    </source>
</evidence>
<feature type="binding site" description="axial binding residue" evidence="8">
    <location>
        <position position="452"/>
    </location>
    <ligand>
        <name>heme</name>
        <dbReference type="ChEBI" id="CHEBI:30413"/>
    </ligand>
    <ligandPart>
        <name>Fe</name>
        <dbReference type="ChEBI" id="CHEBI:18248"/>
    </ligandPart>
</feature>
<dbReference type="OrthoDB" id="2789670at2759"/>